<keyword evidence="3" id="KW-1185">Reference proteome</keyword>
<dbReference type="OMA" id="NGYARIM"/>
<dbReference type="GO" id="GO:0016747">
    <property type="term" value="F:acyltransferase activity, transferring groups other than amino-acyl groups"/>
    <property type="evidence" value="ECO:0007669"/>
    <property type="project" value="InterPro"/>
</dbReference>
<dbReference type="InterPro" id="IPR016181">
    <property type="entry name" value="Acyl_CoA_acyltransferase"/>
</dbReference>
<dbReference type="Gene3D" id="3.40.630.30">
    <property type="match status" value="1"/>
</dbReference>
<dbReference type="InterPro" id="IPR055100">
    <property type="entry name" value="GNAT_LYC1-like"/>
</dbReference>
<dbReference type="HOGENOM" id="CLU_059407_0_0_1"/>
<feature type="domain" description="N-acetyltransferase" evidence="1">
    <location>
        <begin position="1"/>
        <end position="182"/>
    </location>
</feature>
<dbReference type="eggNOG" id="ENOG502QPR6">
    <property type="taxonomic scope" value="Eukaryota"/>
</dbReference>
<reference evidence="2 3" key="1">
    <citation type="journal article" date="2007" name="Nat. Biotechnol.">
        <title>Genome sequence of the lignocellulose-bioconverting and xylose-fermenting yeast Pichia stipitis.</title>
        <authorList>
            <person name="Jeffries T.W."/>
            <person name="Grigoriev I.V."/>
            <person name="Grimwood J."/>
            <person name="Laplaza J.M."/>
            <person name="Aerts A."/>
            <person name="Salamov A."/>
            <person name="Schmutz J."/>
            <person name="Lindquist E."/>
            <person name="Dehal P."/>
            <person name="Shapiro H."/>
            <person name="Jin Y.S."/>
            <person name="Passoth V."/>
            <person name="Richardson P.M."/>
        </authorList>
    </citation>
    <scope>NUCLEOTIDE SEQUENCE [LARGE SCALE GENOMIC DNA]</scope>
    <source>
        <strain evidence="3">ATCC 58785 / CBS 6054 / NBRC 10063 / NRRL Y-11545</strain>
    </source>
</reference>
<dbReference type="InterPro" id="IPR000182">
    <property type="entry name" value="GNAT_dom"/>
</dbReference>
<dbReference type="RefSeq" id="XP_001387302.2">
    <property type="nucleotide sequence ID" value="XM_001387265.1"/>
</dbReference>
<proteinExistence type="predicted"/>
<dbReference type="SUPFAM" id="SSF55729">
    <property type="entry name" value="Acyl-CoA N-acyltransferases (Nat)"/>
    <property type="match status" value="1"/>
</dbReference>
<keyword evidence="2" id="KW-0808">Transferase</keyword>
<sequence>MPSPDSADLYQLELLTDSELITFTRKQNSQSWKGRLSADDYVIRETVLGKSKMISHSTNKLLVFMLKKRGDDTPLSSIELLIRDGWRFDYVDGKTTQRTVSTGCIGGVFTYPENRGKGYARIMVDKLVDIAVKEYLGPDGFVFLYSEVGEYYAKNGFKSFPVDLVNIPLQNVEAIETEVSANVSPISYHQFAPYLMSHNKQVRRKIAAKVDDDHLSRVTLVPNSDIVDWFHLRSKYISYKMFHEKNDNERIDFVKESYEQITKKFDSLQPNHFGLELKDDSGNLVGYIVWTYDWSNMEENYATVLNIYVADGYDREEKSLVLLKLLRKHLLTNSDNEGQTTTKIVIWESEVSTSVLNFLTSKWCSKSGLENGSRSAILINDPSSQQKLLDGSLIWDYNDKLSWF</sequence>
<dbReference type="PROSITE" id="PS51186">
    <property type="entry name" value="GNAT"/>
    <property type="match status" value="1"/>
</dbReference>
<dbReference type="OrthoDB" id="2020070at2759"/>
<dbReference type="AlphaFoldDB" id="A3GF38"/>
<dbReference type="InParanoid" id="A3GF38"/>
<dbReference type="GeneID" id="4850887"/>
<dbReference type="Proteomes" id="UP000002258">
    <property type="component" value="Chromosome 1"/>
</dbReference>
<dbReference type="PANTHER" id="PTHR34815:SF2">
    <property type="entry name" value="N-ACETYLTRANSFERASE DOMAIN-CONTAINING PROTEIN"/>
    <property type="match status" value="1"/>
</dbReference>
<name>A3GF38_PICST</name>
<dbReference type="KEGG" id="pic:PICST_86192"/>
<dbReference type="CDD" id="cd04301">
    <property type="entry name" value="NAT_SF"/>
    <property type="match status" value="1"/>
</dbReference>
<dbReference type="InterPro" id="IPR053013">
    <property type="entry name" value="LAT"/>
</dbReference>
<gene>
    <name evidence="2" type="primary">LYC1</name>
    <name evidence="2" type="ORF">PICST_86192</name>
</gene>
<accession>A3GF38</accession>
<dbReference type="STRING" id="322104.A3GF38"/>
<evidence type="ECO:0000259" key="1">
    <source>
        <dbReference type="PROSITE" id="PS51186"/>
    </source>
</evidence>
<dbReference type="EMBL" id="AAVQ01000001">
    <property type="protein sequence ID" value="EAZ63279.2"/>
    <property type="molecule type" value="Genomic_DNA"/>
</dbReference>
<dbReference type="FunCoup" id="A3GF38">
    <property type="interactions" value="106"/>
</dbReference>
<comment type="caution">
    <text evidence="2">The sequence shown here is derived from an EMBL/GenBank/DDBJ whole genome shotgun (WGS) entry which is preliminary data.</text>
</comment>
<evidence type="ECO:0000313" key="3">
    <source>
        <dbReference type="Proteomes" id="UP000002258"/>
    </source>
</evidence>
<dbReference type="PANTHER" id="PTHR34815">
    <property type="entry name" value="LYSINE ACETYLTRANSFERASE"/>
    <property type="match status" value="1"/>
</dbReference>
<protein>
    <submittedName>
        <fullName evidence="2">Lysine acetyltransferase (Lysine N(6)-acetyltransferase) (LAT)</fullName>
    </submittedName>
</protein>
<dbReference type="Pfam" id="PF22998">
    <property type="entry name" value="GNAT_LYC1-like"/>
    <property type="match status" value="1"/>
</dbReference>
<organism evidence="2 3">
    <name type="scientific">Scheffersomyces stipitis (strain ATCC 58785 / CBS 6054 / NBRC 10063 / NRRL Y-11545)</name>
    <name type="common">Yeast</name>
    <name type="synonym">Pichia stipitis</name>
    <dbReference type="NCBI Taxonomy" id="322104"/>
    <lineage>
        <taxon>Eukaryota</taxon>
        <taxon>Fungi</taxon>
        <taxon>Dikarya</taxon>
        <taxon>Ascomycota</taxon>
        <taxon>Saccharomycotina</taxon>
        <taxon>Pichiomycetes</taxon>
        <taxon>Debaryomycetaceae</taxon>
        <taxon>Scheffersomyces</taxon>
    </lineage>
</organism>
<evidence type="ECO:0000313" key="2">
    <source>
        <dbReference type="EMBL" id="EAZ63279.2"/>
    </source>
</evidence>